<dbReference type="Pfam" id="PF13606">
    <property type="entry name" value="Ank_3"/>
    <property type="match status" value="1"/>
</dbReference>
<dbReference type="SUPFAM" id="SSF48403">
    <property type="entry name" value="Ankyrin repeat"/>
    <property type="match status" value="1"/>
</dbReference>
<dbReference type="PANTHER" id="PTHR24351">
    <property type="entry name" value="RIBOSOMAL PROTEIN S6 KINASE"/>
    <property type="match status" value="1"/>
</dbReference>
<evidence type="ECO:0000259" key="7">
    <source>
        <dbReference type="PROSITE" id="PS50011"/>
    </source>
</evidence>
<dbReference type="GO" id="GO:0004674">
    <property type="term" value="F:protein serine/threonine kinase activity"/>
    <property type="evidence" value="ECO:0007669"/>
    <property type="project" value="UniProtKB-KW"/>
</dbReference>
<keyword evidence="4 8" id="KW-0418">Kinase</keyword>
<dbReference type="Gene3D" id="1.25.40.20">
    <property type="entry name" value="Ankyrin repeat-containing domain"/>
    <property type="match status" value="2"/>
</dbReference>
<dbReference type="SMART" id="SM00220">
    <property type="entry name" value="S_TKc"/>
    <property type="match status" value="1"/>
</dbReference>
<dbReference type="PROSITE" id="PS50088">
    <property type="entry name" value="ANK_REPEAT"/>
    <property type="match status" value="2"/>
</dbReference>
<keyword evidence="5" id="KW-0067">ATP-binding</keyword>
<dbReference type="InterPro" id="IPR036770">
    <property type="entry name" value="Ankyrin_rpt-contain_sf"/>
</dbReference>
<keyword evidence="3" id="KW-0547">Nucleotide-binding</keyword>
<dbReference type="Proteomes" id="UP000235728">
    <property type="component" value="Unassembled WGS sequence"/>
</dbReference>
<reference evidence="8 9" key="1">
    <citation type="journal article" date="2016" name="Appl. Microbiol. Biotechnol.">
        <title>Characterization of T-DNA insertion mutants with decreased virulence in the entomopathogenic fungus Beauveria bassiana JEF-007.</title>
        <authorList>
            <person name="Kim S."/>
            <person name="Lee S.J."/>
            <person name="Nai Y.S."/>
            <person name="Yu J.S."/>
            <person name="Lee M.R."/>
            <person name="Yang Y.T."/>
            <person name="Kim J.S."/>
        </authorList>
    </citation>
    <scope>NUCLEOTIDE SEQUENCE [LARGE SCALE GENOMIC DNA]</scope>
    <source>
        <strain evidence="8 9">JEF-007</strain>
    </source>
</reference>
<dbReference type="SMART" id="SM00248">
    <property type="entry name" value="ANK"/>
    <property type="match status" value="5"/>
</dbReference>
<dbReference type="InterPro" id="IPR002110">
    <property type="entry name" value="Ankyrin_rpt"/>
</dbReference>
<dbReference type="PROSITE" id="PS50297">
    <property type="entry name" value="ANK_REP_REGION"/>
    <property type="match status" value="2"/>
</dbReference>
<sequence length="710" mass="79866">MAKARSLWNSSFPLKGQVVYIRHEERPRYALVAVRSTAESPLRSDLLDATHGAAPFISPVTSVYQAERTLFYLLTVIPGGGNLFVHLQRERRFTEARVKKYGAQLICALEWLHNNNTVACLRPEIVMLDCFDHIRLCASAAFIHGAEATPVGCLAPELNEGLPRTKMADWWDLGILLYEMLTGLPPLLSCAGQDGRKKGGGDLSFPNHLSASAKELLSMLLHPDPEEERLGARGSQEILSFSFFQSIGCQEFANRDTNVFRSSSHDDVLALEPRDEDRPLRFSKRPTSQGVVYEQEYVGPISFRIPFGIMMSEEARAMYSSPTPPDTAWHIVWDDMVADFRFSNSGTGESLLSSEQARLCGLEQLESILSWWIPRLSTLGSIESCYLLPRYTYSPPNSTLAKSCAPFQLTRALAVALKIQCSADMICHILDRGADLDTIVLTMQETYDTYLMPEPELRENIPVSPLEWAIEHQRMDLVDLFLERGADINFAGYPEHGPPLVTAVLRRNLALVRRLAGQTERCAATRALCLAVEQEDRPMVEALLDSSVRCEYEDPKWPQQPDYYGNIFGPDPRLYDDSHFTPPLARAVRLGNMEIVRLLLVHGADPNVAYHNICRAHPRQAPELRLPQPQYSCGRPVYLAAELKFDEIVEMLIRGGADIYLQHPRAVEVQGPFQSYKPHKCSVVTRSVHLDVFSRLEAELCRIQKNDLEG</sequence>
<feature type="repeat" description="ANK" evidence="6">
    <location>
        <begin position="579"/>
        <end position="611"/>
    </location>
</feature>
<keyword evidence="1" id="KW-0723">Serine/threonine-protein kinase</keyword>
<feature type="repeat" description="ANK" evidence="6">
    <location>
        <begin position="464"/>
        <end position="493"/>
    </location>
</feature>
<dbReference type="Pfam" id="PF00069">
    <property type="entry name" value="Pkinase"/>
    <property type="match status" value="1"/>
</dbReference>
<protein>
    <submittedName>
        <fullName evidence="8">Serine/threonine-protein kinase YPK1</fullName>
    </submittedName>
</protein>
<evidence type="ECO:0000256" key="6">
    <source>
        <dbReference type="PROSITE-ProRule" id="PRU00023"/>
    </source>
</evidence>
<dbReference type="EMBL" id="MRVG01000004">
    <property type="protein sequence ID" value="PMB70149.1"/>
    <property type="molecule type" value="Genomic_DNA"/>
</dbReference>
<dbReference type="Gene3D" id="1.10.510.10">
    <property type="entry name" value="Transferase(Phosphotransferase) domain 1"/>
    <property type="match status" value="1"/>
</dbReference>
<dbReference type="SUPFAM" id="SSF56112">
    <property type="entry name" value="Protein kinase-like (PK-like)"/>
    <property type="match status" value="1"/>
</dbReference>
<dbReference type="InterPro" id="IPR011009">
    <property type="entry name" value="Kinase-like_dom_sf"/>
</dbReference>
<organism evidence="8 9">
    <name type="scientific">Beauveria bassiana</name>
    <name type="common">White muscardine disease fungus</name>
    <name type="synonym">Tritirachium shiotae</name>
    <dbReference type="NCBI Taxonomy" id="176275"/>
    <lineage>
        <taxon>Eukaryota</taxon>
        <taxon>Fungi</taxon>
        <taxon>Dikarya</taxon>
        <taxon>Ascomycota</taxon>
        <taxon>Pezizomycotina</taxon>
        <taxon>Sordariomycetes</taxon>
        <taxon>Hypocreomycetidae</taxon>
        <taxon>Hypocreales</taxon>
        <taxon>Cordycipitaceae</taxon>
        <taxon>Beauveria</taxon>
    </lineage>
</organism>
<dbReference type="OMA" id="EYENQCI"/>
<evidence type="ECO:0000256" key="5">
    <source>
        <dbReference type="ARBA" id="ARBA00022840"/>
    </source>
</evidence>
<accession>A0A2N6NSA1</accession>
<comment type="caution">
    <text evidence="8">The sequence shown here is derived from an EMBL/GenBank/DDBJ whole genome shotgun (WGS) entry which is preliminary data.</text>
</comment>
<proteinExistence type="predicted"/>
<evidence type="ECO:0000313" key="8">
    <source>
        <dbReference type="EMBL" id="PMB70149.1"/>
    </source>
</evidence>
<dbReference type="PROSITE" id="PS50011">
    <property type="entry name" value="PROTEIN_KINASE_DOM"/>
    <property type="match status" value="1"/>
</dbReference>
<evidence type="ECO:0000313" key="9">
    <source>
        <dbReference type="Proteomes" id="UP000235728"/>
    </source>
</evidence>
<dbReference type="GO" id="GO:0005524">
    <property type="term" value="F:ATP binding"/>
    <property type="evidence" value="ECO:0007669"/>
    <property type="project" value="UniProtKB-KW"/>
</dbReference>
<evidence type="ECO:0000256" key="3">
    <source>
        <dbReference type="ARBA" id="ARBA00022741"/>
    </source>
</evidence>
<dbReference type="InterPro" id="IPR000719">
    <property type="entry name" value="Prot_kinase_dom"/>
</dbReference>
<gene>
    <name evidence="8" type="primary">YPK1</name>
    <name evidence="8" type="ORF">BM221_004798</name>
</gene>
<name>A0A2N6NSA1_BEABA</name>
<feature type="domain" description="Protein kinase" evidence="7">
    <location>
        <begin position="1"/>
        <end position="244"/>
    </location>
</feature>
<dbReference type="Gene3D" id="3.30.200.20">
    <property type="entry name" value="Phosphorylase Kinase, domain 1"/>
    <property type="match status" value="1"/>
</dbReference>
<keyword evidence="6" id="KW-0040">ANK repeat</keyword>
<evidence type="ECO:0000256" key="4">
    <source>
        <dbReference type="ARBA" id="ARBA00022777"/>
    </source>
</evidence>
<dbReference type="Pfam" id="PF00023">
    <property type="entry name" value="Ank"/>
    <property type="match status" value="1"/>
</dbReference>
<dbReference type="AlphaFoldDB" id="A0A2N6NSA1"/>
<evidence type="ECO:0000256" key="1">
    <source>
        <dbReference type="ARBA" id="ARBA00022527"/>
    </source>
</evidence>
<evidence type="ECO:0000256" key="2">
    <source>
        <dbReference type="ARBA" id="ARBA00022679"/>
    </source>
</evidence>
<keyword evidence="2" id="KW-0808">Transferase</keyword>